<keyword evidence="3" id="KW-1003">Cell membrane</keyword>
<feature type="transmembrane region" description="Helical" evidence="19">
    <location>
        <begin position="35"/>
        <end position="52"/>
    </location>
</feature>
<evidence type="ECO:0000256" key="7">
    <source>
        <dbReference type="ARBA" id="ARBA00022741"/>
    </source>
</evidence>
<name>A0A171AKC3_9BACT</name>
<proteinExistence type="inferred from homology"/>
<feature type="active site" description="Proton acceptor" evidence="15">
    <location>
        <position position="71"/>
    </location>
</feature>
<keyword evidence="4" id="KW-0444">Lipid biosynthesis</keyword>
<evidence type="ECO:0000256" key="11">
    <source>
        <dbReference type="ARBA" id="ARBA00023098"/>
    </source>
</evidence>
<feature type="transmembrane region" description="Helical" evidence="19">
    <location>
        <begin position="102"/>
        <end position="126"/>
    </location>
</feature>
<dbReference type="InterPro" id="IPR000829">
    <property type="entry name" value="DAGK"/>
</dbReference>
<evidence type="ECO:0000313" key="20">
    <source>
        <dbReference type="EMBL" id="GAT63878.1"/>
    </source>
</evidence>
<dbReference type="InterPro" id="IPR036945">
    <property type="entry name" value="DAGK_sf"/>
</dbReference>
<feature type="binding site" evidence="16">
    <location>
        <position position="10"/>
    </location>
    <ligand>
        <name>substrate</name>
    </ligand>
</feature>
<keyword evidence="9 17" id="KW-0067">ATP-binding</keyword>
<comment type="caution">
    <text evidence="20">The sequence shown here is derived from an EMBL/GenBank/DDBJ whole genome shotgun (WGS) entry which is preliminary data.</text>
</comment>
<dbReference type="PANTHER" id="PTHR34299:SF1">
    <property type="entry name" value="DIACYLGLYCEROL KINASE"/>
    <property type="match status" value="1"/>
</dbReference>
<feature type="binding site" evidence="17">
    <location>
        <position position="78"/>
    </location>
    <ligand>
        <name>ATP</name>
        <dbReference type="ChEBI" id="CHEBI:30616"/>
    </ligand>
</feature>
<dbReference type="EMBL" id="BDCR01000004">
    <property type="protein sequence ID" value="GAT63878.1"/>
    <property type="molecule type" value="Genomic_DNA"/>
</dbReference>
<comment type="subcellular location">
    <subcellularLocation>
        <location evidence="1">Cell membrane</location>
        <topology evidence="1">Multi-pass membrane protein</topology>
    </subcellularLocation>
</comment>
<evidence type="ECO:0000256" key="12">
    <source>
        <dbReference type="ARBA" id="ARBA00023136"/>
    </source>
</evidence>
<dbReference type="GO" id="GO:0008654">
    <property type="term" value="P:phospholipid biosynthetic process"/>
    <property type="evidence" value="ECO:0007669"/>
    <property type="project" value="UniProtKB-KW"/>
</dbReference>
<feature type="binding site" evidence="17">
    <location>
        <begin position="96"/>
        <end position="97"/>
    </location>
    <ligand>
        <name>ATP</name>
        <dbReference type="ChEBI" id="CHEBI:30616"/>
    </ligand>
</feature>
<organism evidence="20 21">
    <name type="scientific">Paludibacter jiangxiensis</name>
    <dbReference type="NCBI Taxonomy" id="681398"/>
    <lineage>
        <taxon>Bacteria</taxon>
        <taxon>Pseudomonadati</taxon>
        <taxon>Bacteroidota</taxon>
        <taxon>Bacteroidia</taxon>
        <taxon>Bacteroidales</taxon>
        <taxon>Paludibacteraceae</taxon>
        <taxon>Paludibacter</taxon>
    </lineage>
</organism>
<keyword evidence="5" id="KW-0808">Transferase</keyword>
<keyword evidence="14" id="KW-1208">Phospholipid metabolism</keyword>
<feature type="binding site" evidence="18">
    <location>
        <position position="78"/>
    </location>
    <ligand>
        <name>a divalent metal cation</name>
        <dbReference type="ChEBI" id="CHEBI:60240"/>
    </ligand>
</feature>
<comment type="cofactor">
    <cofactor evidence="18">
        <name>Mg(2+)</name>
        <dbReference type="ChEBI" id="CHEBI:18420"/>
    </cofactor>
    <text evidence="18">Mn(2+), Zn(2+), Cd(2+) and Co(2+) support activity to lesser extents.</text>
</comment>
<dbReference type="GO" id="GO:0005886">
    <property type="term" value="C:plasma membrane"/>
    <property type="evidence" value="ECO:0007669"/>
    <property type="project" value="UniProtKB-SubCell"/>
</dbReference>
<reference evidence="21" key="1">
    <citation type="submission" date="2016-04" db="EMBL/GenBank/DDBJ databases">
        <title>Draft genome sequence of Paludibacter jiangxiensis strain NM7.</title>
        <authorList>
            <person name="Qiu Y."/>
            <person name="Matsuura N."/>
            <person name="Ohashi A."/>
            <person name="Tourlousse M.D."/>
            <person name="Sekiguchi Y."/>
        </authorList>
    </citation>
    <scope>NUCLEOTIDE SEQUENCE [LARGE SCALE GENOMIC DNA]</scope>
    <source>
        <strain evidence="21">NM7</strain>
    </source>
</reference>
<comment type="similarity">
    <text evidence="2">Belongs to the bacterial diacylglycerol kinase family.</text>
</comment>
<evidence type="ECO:0000256" key="2">
    <source>
        <dbReference type="ARBA" id="ARBA00005967"/>
    </source>
</evidence>
<dbReference type="CDD" id="cd14265">
    <property type="entry name" value="UDPK_IM_like"/>
    <property type="match status" value="1"/>
</dbReference>
<evidence type="ECO:0000256" key="10">
    <source>
        <dbReference type="ARBA" id="ARBA00022989"/>
    </source>
</evidence>
<evidence type="ECO:0000256" key="14">
    <source>
        <dbReference type="ARBA" id="ARBA00023264"/>
    </source>
</evidence>
<dbReference type="RefSeq" id="WP_068705470.1">
    <property type="nucleotide sequence ID" value="NZ_BDCR01000004.1"/>
</dbReference>
<keyword evidence="18" id="KW-0460">Magnesium</keyword>
<keyword evidence="12 19" id="KW-0472">Membrane</keyword>
<accession>A0A171AKC3</accession>
<dbReference type="Gene3D" id="1.10.287.3610">
    <property type="match status" value="1"/>
</dbReference>
<evidence type="ECO:0000256" key="8">
    <source>
        <dbReference type="ARBA" id="ARBA00022777"/>
    </source>
</evidence>
<dbReference type="Pfam" id="PF01219">
    <property type="entry name" value="DAGK_prokar"/>
    <property type="match status" value="1"/>
</dbReference>
<keyword evidence="6 19" id="KW-0812">Transmembrane</keyword>
<keyword evidence="18" id="KW-0479">Metal-binding</keyword>
<feature type="transmembrane region" description="Helical" evidence="19">
    <location>
        <begin position="58"/>
        <end position="81"/>
    </location>
</feature>
<evidence type="ECO:0000256" key="1">
    <source>
        <dbReference type="ARBA" id="ARBA00004651"/>
    </source>
</evidence>
<evidence type="ECO:0000256" key="6">
    <source>
        <dbReference type="ARBA" id="ARBA00022692"/>
    </source>
</evidence>
<dbReference type="InterPro" id="IPR033717">
    <property type="entry name" value="UDPK"/>
</dbReference>
<evidence type="ECO:0000256" key="15">
    <source>
        <dbReference type="PIRSR" id="PIRSR600829-1"/>
    </source>
</evidence>
<protein>
    <submittedName>
        <fullName evidence="20">Diacylglycerol kinase (ATP)</fullName>
    </submittedName>
</protein>
<dbReference type="AlphaFoldDB" id="A0A171AKC3"/>
<evidence type="ECO:0000256" key="16">
    <source>
        <dbReference type="PIRSR" id="PIRSR600829-2"/>
    </source>
</evidence>
<dbReference type="GO" id="GO:0005524">
    <property type="term" value="F:ATP binding"/>
    <property type="evidence" value="ECO:0007669"/>
    <property type="project" value="UniProtKB-KW"/>
</dbReference>
<keyword evidence="8 20" id="KW-0418">Kinase</keyword>
<reference evidence="21" key="2">
    <citation type="journal article" date="2017" name="Genome Announc.">
        <title>Draft genome sequence of Paludibacter jiangxiensis NM7(T), a propionate-producing fermentative bacterium.</title>
        <authorList>
            <person name="Qiu Y.-L."/>
            <person name="Tourlousse D.M."/>
            <person name="Matsuura N."/>
            <person name="Ohashi A."/>
            <person name="Sekiguchi Y."/>
        </authorList>
    </citation>
    <scope>NUCLEOTIDE SEQUENCE [LARGE SCALE GENOMIC DNA]</scope>
    <source>
        <strain evidence="21">NM7</strain>
    </source>
</reference>
<evidence type="ECO:0000256" key="13">
    <source>
        <dbReference type="ARBA" id="ARBA00023209"/>
    </source>
</evidence>
<feature type="binding site" evidence="16">
    <location>
        <position position="71"/>
    </location>
    <ligand>
        <name>substrate</name>
    </ligand>
</feature>
<keyword evidence="21" id="KW-1185">Reference proteome</keyword>
<evidence type="ECO:0000256" key="5">
    <source>
        <dbReference type="ARBA" id="ARBA00022679"/>
    </source>
</evidence>
<feature type="binding site" evidence="17">
    <location>
        <position position="17"/>
    </location>
    <ligand>
        <name>ATP</name>
        <dbReference type="ChEBI" id="CHEBI:30616"/>
    </ligand>
</feature>
<keyword evidence="10 19" id="KW-1133">Transmembrane helix</keyword>
<dbReference type="STRING" id="681398.PJIAN_4420"/>
<dbReference type="PANTHER" id="PTHR34299">
    <property type="entry name" value="DIACYLGLYCEROL KINASE"/>
    <property type="match status" value="1"/>
</dbReference>
<dbReference type="GO" id="GO:0046872">
    <property type="term" value="F:metal ion binding"/>
    <property type="evidence" value="ECO:0007669"/>
    <property type="project" value="UniProtKB-KW"/>
</dbReference>
<feature type="binding site" evidence="17">
    <location>
        <position position="10"/>
    </location>
    <ligand>
        <name>ATP</name>
        <dbReference type="ChEBI" id="CHEBI:30616"/>
    </ligand>
</feature>
<gene>
    <name evidence="20" type="ORF">PJIAN_4420</name>
</gene>
<evidence type="ECO:0000256" key="4">
    <source>
        <dbReference type="ARBA" id="ARBA00022516"/>
    </source>
</evidence>
<keyword evidence="7 17" id="KW-0547">Nucleotide-binding</keyword>
<evidence type="ECO:0000256" key="19">
    <source>
        <dbReference type="SAM" id="Phobius"/>
    </source>
</evidence>
<evidence type="ECO:0000256" key="18">
    <source>
        <dbReference type="PIRSR" id="PIRSR600829-4"/>
    </source>
</evidence>
<evidence type="ECO:0000256" key="17">
    <source>
        <dbReference type="PIRSR" id="PIRSR600829-3"/>
    </source>
</evidence>
<dbReference type="GO" id="GO:0016301">
    <property type="term" value="F:kinase activity"/>
    <property type="evidence" value="ECO:0007669"/>
    <property type="project" value="UniProtKB-KW"/>
</dbReference>
<evidence type="ECO:0000256" key="9">
    <source>
        <dbReference type="ARBA" id="ARBA00022840"/>
    </source>
</evidence>
<dbReference type="OrthoDB" id="1493837at2"/>
<keyword evidence="13" id="KW-0594">Phospholipid biosynthesis</keyword>
<dbReference type="Proteomes" id="UP000076586">
    <property type="component" value="Unassembled WGS sequence"/>
</dbReference>
<evidence type="ECO:0000256" key="3">
    <source>
        <dbReference type="ARBA" id="ARBA00022475"/>
    </source>
</evidence>
<sequence>MAQTGFSFGRLLRSFGYAAKGIVASYSKNHVNIKIHTFVALTVILLGILLTISSMEWAILILCCGVVIAAEMFNTAIEALVDMVSPKWDSKAGLVKDISAGAVLILAITSVVIGLIIFLPKIIALLN</sequence>
<evidence type="ECO:0000313" key="21">
    <source>
        <dbReference type="Proteomes" id="UP000076586"/>
    </source>
</evidence>
<keyword evidence="11" id="KW-0443">Lipid metabolism</keyword>